<accession>A0AC60NWA9</accession>
<evidence type="ECO:0000313" key="1">
    <source>
        <dbReference type="EMBL" id="KAG0411443.1"/>
    </source>
</evidence>
<organism evidence="1 2">
    <name type="scientific">Ixodes persulcatus</name>
    <name type="common">Taiga tick</name>
    <dbReference type="NCBI Taxonomy" id="34615"/>
    <lineage>
        <taxon>Eukaryota</taxon>
        <taxon>Metazoa</taxon>
        <taxon>Ecdysozoa</taxon>
        <taxon>Arthropoda</taxon>
        <taxon>Chelicerata</taxon>
        <taxon>Arachnida</taxon>
        <taxon>Acari</taxon>
        <taxon>Parasitiformes</taxon>
        <taxon>Ixodida</taxon>
        <taxon>Ixodoidea</taxon>
        <taxon>Ixodidae</taxon>
        <taxon>Ixodinae</taxon>
        <taxon>Ixodes</taxon>
    </lineage>
</organism>
<name>A0AC60NWA9_IXOPE</name>
<reference evidence="1 2" key="1">
    <citation type="journal article" date="2020" name="Cell">
        <title>Large-Scale Comparative Analyses of Tick Genomes Elucidate Their Genetic Diversity and Vector Capacities.</title>
        <authorList>
            <consortium name="Tick Genome and Microbiome Consortium (TIGMIC)"/>
            <person name="Jia N."/>
            <person name="Wang J."/>
            <person name="Shi W."/>
            <person name="Du L."/>
            <person name="Sun Y."/>
            <person name="Zhan W."/>
            <person name="Jiang J.F."/>
            <person name="Wang Q."/>
            <person name="Zhang B."/>
            <person name="Ji P."/>
            <person name="Bell-Sakyi L."/>
            <person name="Cui X.M."/>
            <person name="Yuan T.T."/>
            <person name="Jiang B.G."/>
            <person name="Yang W.F."/>
            <person name="Lam T.T."/>
            <person name="Chang Q.C."/>
            <person name="Ding S.J."/>
            <person name="Wang X.J."/>
            <person name="Zhu J.G."/>
            <person name="Ruan X.D."/>
            <person name="Zhao L."/>
            <person name="Wei J.T."/>
            <person name="Ye R.Z."/>
            <person name="Que T.C."/>
            <person name="Du C.H."/>
            <person name="Zhou Y.H."/>
            <person name="Cheng J.X."/>
            <person name="Dai P.F."/>
            <person name="Guo W.B."/>
            <person name="Han X.H."/>
            <person name="Huang E.J."/>
            <person name="Li L.F."/>
            <person name="Wei W."/>
            <person name="Gao Y.C."/>
            <person name="Liu J.Z."/>
            <person name="Shao H.Z."/>
            <person name="Wang X."/>
            <person name="Wang C.C."/>
            <person name="Yang T.C."/>
            <person name="Huo Q.B."/>
            <person name="Li W."/>
            <person name="Chen H.Y."/>
            <person name="Chen S.E."/>
            <person name="Zhou L.G."/>
            <person name="Ni X.B."/>
            <person name="Tian J.H."/>
            <person name="Sheng Y."/>
            <person name="Liu T."/>
            <person name="Pan Y.S."/>
            <person name="Xia L.Y."/>
            <person name="Li J."/>
            <person name="Zhao F."/>
            <person name="Cao W.C."/>
        </authorList>
    </citation>
    <scope>NUCLEOTIDE SEQUENCE [LARGE SCALE GENOMIC DNA]</scope>
    <source>
        <strain evidence="1">Iper-2018</strain>
    </source>
</reference>
<keyword evidence="2" id="KW-1185">Reference proteome</keyword>
<comment type="caution">
    <text evidence="1">The sequence shown here is derived from an EMBL/GenBank/DDBJ whole genome shotgun (WGS) entry which is preliminary data.</text>
</comment>
<dbReference type="EMBL" id="JABSTQ010011431">
    <property type="protein sequence ID" value="KAG0411443.1"/>
    <property type="molecule type" value="Genomic_DNA"/>
</dbReference>
<sequence length="172" mass="19154">MVRSQPLPTSCSRRGLGRTSGGFLARDDDHSPKRRTQGSSGELEEQLAGQEVSAIEEVRRPPSLEPIVEQEEARHGTPTRASPSAAREEGAMGAVWNRLARNCDAHGMCTMERLVTPDAFCRREIARTFATLLGMHKRNLVHLSQDQPYGPIVIERLQEDQETPELPFPDDL</sequence>
<protein>
    <submittedName>
        <fullName evidence="1">Uncharacterized protein</fullName>
    </submittedName>
</protein>
<evidence type="ECO:0000313" key="2">
    <source>
        <dbReference type="Proteomes" id="UP000805193"/>
    </source>
</evidence>
<proteinExistence type="predicted"/>
<dbReference type="Proteomes" id="UP000805193">
    <property type="component" value="Unassembled WGS sequence"/>
</dbReference>
<gene>
    <name evidence="1" type="ORF">HPB47_011435</name>
</gene>